<dbReference type="RefSeq" id="XP_028882331.1">
    <property type="nucleotide sequence ID" value="XM_029026216.1"/>
</dbReference>
<comment type="caution">
    <text evidence="2">The sequence shown here is derived from an EMBL/GenBank/DDBJ whole genome shotgun (WGS) entry which is preliminary data.</text>
</comment>
<dbReference type="GO" id="GO:0004140">
    <property type="term" value="F:dephospho-CoA kinase activity"/>
    <property type="evidence" value="ECO:0007669"/>
    <property type="project" value="TreeGrafter"/>
</dbReference>
<name>A0A1X0NU95_9TRYP</name>
<dbReference type="NCBIfam" id="NF001985">
    <property type="entry name" value="PRK00777.1"/>
    <property type="match status" value="1"/>
</dbReference>
<dbReference type="STRING" id="67003.A0A1X0NU95"/>
<evidence type="ECO:0000313" key="3">
    <source>
        <dbReference type="Proteomes" id="UP000192257"/>
    </source>
</evidence>
<evidence type="ECO:0000259" key="1">
    <source>
        <dbReference type="Pfam" id="PF01467"/>
    </source>
</evidence>
<dbReference type="InterPro" id="IPR004821">
    <property type="entry name" value="Cyt_trans-like"/>
</dbReference>
<sequence>MKALRLRTVTGLESNRKALLTYLNSLCTAGPVGEPSDPLYIHLQIDDGRRDTLLQHVKILYDAALQHHPETFVSVVPLTPPTSTLTTSEVTEKQKDTSNSSTASLPLFTSAFMTANRGFEPMYAHVALGGTFDRLHAGHKLLLTTALFYTNKTLRVGVTLEEMLSKKSHASYIEPFETRRAAVSNFLRNLRHDIELDVVGITEASGGTDRDPSVEALVVSPETAGALVPINTARASRGLPPLKCIEIPYVAVGGDDNRISSTELRRRIEERKRNEK</sequence>
<dbReference type="PANTHER" id="PTHR10695:SF46">
    <property type="entry name" value="BIFUNCTIONAL COENZYME A SYNTHASE-RELATED"/>
    <property type="match status" value="1"/>
</dbReference>
<organism evidence="2 3">
    <name type="scientific">Trypanosoma theileri</name>
    <dbReference type="NCBI Taxonomy" id="67003"/>
    <lineage>
        <taxon>Eukaryota</taxon>
        <taxon>Discoba</taxon>
        <taxon>Euglenozoa</taxon>
        <taxon>Kinetoplastea</taxon>
        <taxon>Metakinetoplastina</taxon>
        <taxon>Trypanosomatida</taxon>
        <taxon>Trypanosomatidae</taxon>
        <taxon>Trypanosoma</taxon>
    </lineage>
</organism>
<dbReference type="OrthoDB" id="330671at2759"/>
<dbReference type="AlphaFoldDB" id="A0A1X0NU95"/>
<accession>A0A1X0NU95</accession>
<reference evidence="2 3" key="1">
    <citation type="submission" date="2017-03" db="EMBL/GenBank/DDBJ databases">
        <title>An alternative strategy for trypanosome survival in the mammalian bloodstream revealed through genome and transcriptome analysis of the ubiquitous bovine parasite Trypanosoma (Megatrypanum) theileri.</title>
        <authorList>
            <person name="Kelly S."/>
            <person name="Ivens A."/>
            <person name="Mott A."/>
            <person name="O'Neill E."/>
            <person name="Emms D."/>
            <person name="Macleod O."/>
            <person name="Voorheis P."/>
            <person name="Matthews J."/>
            <person name="Matthews K."/>
            <person name="Carrington M."/>
        </authorList>
    </citation>
    <scope>NUCLEOTIDE SEQUENCE [LARGE SCALE GENOMIC DNA]</scope>
    <source>
        <strain evidence="2">Edinburgh</strain>
    </source>
</reference>
<dbReference type="Gene3D" id="3.40.50.620">
    <property type="entry name" value="HUPs"/>
    <property type="match status" value="1"/>
</dbReference>
<feature type="domain" description="Cytidyltransferase-like" evidence="1">
    <location>
        <begin position="128"/>
        <end position="267"/>
    </location>
</feature>
<dbReference type="EMBL" id="NBCO01000017">
    <property type="protein sequence ID" value="ORC88265.1"/>
    <property type="molecule type" value="Genomic_DNA"/>
</dbReference>
<dbReference type="GO" id="GO:0015937">
    <property type="term" value="P:coenzyme A biosynthetic process"/>
    <property type="evidence" value="ECO:0007669"/>
    <property type="project" value="TreeGrafter"/>
</dbReference>
<proteinExistence type="predicted"/>
<dbReference type="VEuPathDB" id="TriTrypDB:TM35_000171370"/>
<dbReference type="SUPFAM" id="SSF52374">
    <property type="entry name" value="Nucleotidylyl transferase"/>
    <property type="match status" value="1"/>
</dbReference>
<evidence type="ECO:0000313" key="2">
    <source>
        <dbReference type="EMBL" id="ORC88265.1"/>
    </source>
</evidence>
<gene>
    <name evidence="2" type="ORF">TM35_000171370</name>
</gene>
<dbReference type="Proteomes" id="UP000192257">
    <property type="component" value="Unassembled WGS sequence"/>
</dbReference>
<dbReference type="PANTHER" id="PTHR10695">
    <property type="entry name" value="DEPHOSPHO-COA KINASE-RELATED"/>
    <property type="match status" value="1"/>
</dbReference>
<dbReference type="Pfam" id="PF01467">
    <property type="entry name" value="CTP_transf_like"/>
    <property type="match status" value="1"/>
</dbReference>
<protein>
    <recommendedName>
        <fullName evidence="1">Cytidyltransferase-like domain-containing protein</fullName>
    </recommendedName>
</protein>
<keyword evidence="3" id="KW-1185">Reference proteome</keyword>
<dbReference type="InterPro" id="IPR014729">
    <property type="entry name" value="Rossmann-like_a/b/a_fold"/>
</dbReference>
<dbReference type="GeneID" id="39985996"/>